<dbReference type="Proteomes" id="UP000789901">
    <property type="component" value="Unassembled WGS sequence"/>
</dbReference>
<accession>A0ABM8VVL4</accession>
<protein>
    <submittedName>
        <fullName evidence="1">42765_t:CDS:1</fullName>
    </submittedName>
</protein>
<evidence type="ECO:0000313" key="2">
    <source>
        <dbReference type="Proteomes" id="UP000789901"/>
    </source>
</evidence>
<evidence type="ECO:0000313" key="1">
    <source>
        <dbReference type="EMBL" id="CAG8457771.1"/>
    </source>
</evidence>
<proteinExistence type="predicted"/>
<name>A0ABM8VVL4_GIGMA</name>
<comment type="caution">
    <text evidence="1">The sequence shown here is derived from an EMBL/GenBank/DDBJ whole genome shotgun (WGS) entry which is preliminary data.</text>
</comment>
<organism evidence="1 2">
    <name type="scientific">Gigaspora margarita</name>
    <dbReference type="NCBI Taxonomy" id="4874"/>
    <lineage>
        <taxon>Eukaryota</taxon>
        <taxon>Fungi</taxon>
        <taxon>Fungi incertae sedis</taxon>
        <taxon>Mucoromycota</taxon>
        <taxon>Glomeromycotina</taxon>
        <taxon>Glomeromycetes</taxon>
        <taxon>Diversisporales</taxon>
        <taxon>Gigasporaceae</taxon>
        <taxon>Gigaspora</taxon>
    </lineage>
</organism>
<reference evidence="1 2" key="1">
    <citation type="submission" date="2021-06" db="EMBL/GenBank/DDBJ databases">
        <authorList>
            <person name="Kallberg Y."/>
            <person name="Tangrot J."/>
            <person name="Rosling A."/>
        </authorList>
    </citation>
    <scope>NUCLEOTIDE SEQUENCE [LARGE SCALE GENOMIC DNA]</scope>
    <source>
        <strain evidence="1 2">120-4 pot B 10/14</strain>
    </source>
</reference>
<gene>
    <name evidence="1" type="ORF">GMARGA_LOCUS146</name>
</gene>
<sequence length="65" mass="7867">MHMRGHHVEHPWIYIQNRRIEMLEKLTEEATRKHVKTGSFSIFPGENKVMYDMKICCEFGRCRTE</sequence>
<keyword evidence="2" id="KW-1185">Reference proteome</keyword>
<dbReference type="EMBL" id="CAJVQB010000010">
    <property type="protein sequence ID" value="CAG8457771.1"/>
    <property type="molecule type" value="Genomic_DNA"/>
</dbReference>